<comment type="caution">
    <text evidence="1">The sequence shown here is derived from an EMBL/GenBank/DDBJ whole genome shotgun (WGS) entry which is preliminary data.</text>
</comment>
<reference evidence="1 2" key="1">
    <citation type="submission" date="2018-04" db="EMBL/GenBank/DDBJ databases">
        <authorList>
            <person name="Zhang X."/>
            <person name="Yuan J."/>
            <person name="Li F."/>
            <person name="Xiang J."/>
        </authorList>
    </citation>
    <scope>NUCLEOTIDE SEQUENCE [LARGE SCALE GENOMIC DNA]</scope>
    <source>
        <tissue evidence="1">Muscle</tissue>
    </source>
</reference>
<keyword evidence="2" id="KW-1185">Reference proteome</keyword>
<reference evidence="1 2" key="2">
    <citation type="submission" date="2019-01" db="EMBL/GenBank/DDBJ databases">
        <title>The decoding of complex shrimp genome reveals the adaptation for benthos swimmer, frequently molting mechanism and breeding impact on genome.</title>
        <authorList>
            <person name="Sun Y."/>
            <person name="Gao Y."/>
            <person name="Yu Y."/>
        </authorList>
    </citation>
    <scope>NUCLEOTIDE SEQUENCE [LARGE SCALE GENOMIC DNA]</scope>
    <source>
        <tissue evidence="1">Muscle</tissue>
    </source>
</reference>
<dbReference type="EMBL" id="QCYY01000813">
    <property type="protein sequence ID" value="ROT82505.1"/>
    <property type="molecule type" value="Genomic_DNA"/>
</dbReference>
<dbReference type="STRING" id="6689.A0A423U1B2"/>
<sequence>MAASFAEEYEVDYGVYLFLGYSKKEEKLLKPYTKTASLVDAALVKLGKLVRDTAEIMNGTACKLDLIEHIGENIILQATLEEFDYTRDNMSAIMLHKEKEECEDSVTEVKNMINEHDPEIRADMALSLLILAEVQSPTRAVRVVHVASSFHEPPFILVLYRTVTPPRPCPREGCPCALTEPHPDARPRGRRAGSWRRAAACPHYQLSFL</sequence>
<dbReference type="Proteomes" id="UP000283509">
    <property type="component" value="Unassembled WGS sequence"/>
</dbReference>
<dbReference type="AlphaFoldDB" id="A0A423U1B2"/>
<name>A0A423U1B2_PENVA</name>
<evidence type="ECO:0000313" key="2">
    <source>
        <dbReference type="Proteomes" id="UP000283509"/>
    </source>
</evidence>
<accession>A0A423U1B2</accession>
<organism evidence="1 2">
    <name type="scientific">Penaeus vannamei</name>
    <name type="common">Whiteleg shrimp</name>
    <name type="synonym">Litopenaeus vannamei</name>
    <dbReference type="NCBI Taxonomy" id="6689"/>
    <lineage>
        <taxon>Eukaryota</taxon>
        <taxon>Metazoa</taxon>
        <taxon>Ecdysozoa</taxon>
        <taxon>Arthropoda</taxon>
        <taxon>Crustacea</taxon>
        <taxon>Multicrustacea</taxon>
        <taxon>Malacostraca</taxon>
        <taxon>Eumalacostraca</taxon>
        <taxon>Eucarida</taxon>
        <taxon>Decapoda</taxon>
        <taxon>Dendrobranchiata</taxon>
        <taxon>Penaeoidea</taxon>
        <taxon>Penaeidae</taxon>
        <taxon>Penaeus</taxon>
    </lineage>
</organism>
<evidence type="ECO:0000313" key="1">
    <source>
        <dbReference type="EMBL" id="ROT82505.1"/>
    </source>
</evidence>
<protein>
    <submittedName>
        <fullName evidence="1">Uncharacterized protein</fullName>
    </submittedName>
</protein>
<proteinExistence type="predicted"/>
<gene>
    <name evidence="1" type="ORF">C7M84_024317</name>
</gene>
<dbReference type="OrthoDB" id="6374728at2759"/>